<evidence type="ECO:0008006" key="3">
    <source>
        <dbReference type="Google" id="ProtNLM"/>
    </source>
</evidence>
<dbReference type="EMBL" id="CP002273">
    <property type="protein sequence ID" value="ADO38100.1"/>
    <property type="molecule type" value="Genomic_DNA"/>
</dbReference>
<sequence>MKVAWFSTGVSSFIACYLTTDIEKIMYCHIEDQHPDSMRFLSDCEKVLDKKINIISSPYRNVENVIQQFRFINSPYGAKCTEILKRRVRKEWERQQNEPITYVWGYDVSEKHRAERIEESMPEFKHEFPLIENGLSKSDCHGLLCKLGVKRPKMYDLGYPNNNCIGCIKGGMWYWNKIRKDFPEVFKRRAKQEREIGHSCINGVYLDELDPDRGKESEEILQDCSIMCLLLD</sequence>
<evidence type="ECO:0000313" key="2">
    <source>
        <dbReference type="Proteomes" id="UP000006873"/>
    </source>
</evidence>
<dbReference type="Proteomes" id="UP000006873">
    <property type="component" value="Chromosome"/>
</dbReference>
<dbReference type="RefSeq" id="WP_013381418.1">
    <property type="nucleotide sequence ID" value="NC_014624.2"/>
</dbReference>
<accession>E3GPH9</accession>
<name>E3GPH9_9FIRM</name>
<protein>
    <recommendedName>
        <fullName evidence="3">Phosphoadenosine phosphosulfate reductase</fullName>
    </recommendedName>
</protein>
<reference key="1">
    <citation type="submission" date="2010-09" db="EMBL/GenBank/DDBJ databases">
        <authorList>
            <person name="Roh H."/>
            <person name="Ko H.-J."/>
            <person name="Kim D."/>
            <person name="Choi D.G."/>
            <person name="Park S."/>
            <person name="Kim S."/>
            <person name="Kim K.H."/>
            <person name="Chang I.S."/>
            <person name="Choi I.-G."/>
        </authorList>
    </citation>
    <scope>NUCLEOTIDE SEQUENCE</scope>
    <source>
        <strain>KIST612</strain>
    </source>
</reference>
<dbReference type="HOGENOM" id="CLU_092414_0_0_9"/>
<evidence type="ECO:0000313" key="1">
    <source>
        <dbReference type="EMBL" id="ADO38100.1"/>
    </source>
</evidence>
<organism evidence="1 2">
    <name type="scientific">Eubacterium callanderi</name>
    <dbReference type="NCBI Taxonomy" id="53442"/>
    <lineage>
        <taxon>Bacteria</taxon>
        <taxon>Bacillati</taxon>
        <taxon>Bacillota</taxon>
        <taxon>Clostridia</taxon>
        <taxon>Eubacteriales</taxon>
        <taxon>Eubacteriaceae</taxon>
        <taxon>Eubacterium</taxon>
    </lineage>
</organism>
<dbReference type="eggNOG" id="COG0175">
    <property type="taxonomic scope" value="Bacteria"/>
</dbReference>
<dbReference type="KEGG" id="elm:ELI_3131"/>
<dbReference type="GeneID" id="68364099"/>
<gene>
    <name evidence="1" type="ordered locus">ELI_3131</name>
</gene>
<keyword evidence="2" id="KW-1185">Reference proteome</keyword>
<proteinExistence type="predicted"/>
<dbReference type="AlphaFoldDB" id="E3GPH9"/>
<reference evidence="1 2" key="2">
    <citation type="journal article" date="2011" name="J. Bacteriol.">
        <title>Complete genome sequence of a carbon monoxide-utilizing acetogen, Eubacterium limosum KIST612.</title>
        <authorList>
            <person name="Roh H."/>
            <person name="Ko H.J."/>
            <person name="Kim D."/>
            <person name="Choi D.G."/>
            <person name="Park S."/>
            <person name="Kim S."/>
            <person name="Chang I.S."/>
            <person name="Choi I.G."/>
        </authorList>
    </citation>
    <scope>NUCLEOTIDE SEQUENCE [LARGE SCALE GENOMIC DNA]</scope>
    <source>
        <strain evidence="1 2">KIST612</strain>
    </source>
</reference>
<dbReference type="InterPro" id="IPR014729">
    <property type="entry name" value="Rossmann-like_a/b/a_fold"/>
</dbReference>
<dbReference type="PROSITE" id="PS51257">
    <property type="entry name" value="PROKAR_LIPOPROTEIN"/>
    <property type="match status" value="1"/>
</dbReference>
<dbReference type="Gene3D" id="3.40.50.620">
    <property type="entry name" value="HUPs"/>
    <property type="match status" value="1"/>
</dbReference>